<sequence length="33" mass="3805">VMRSAANGMQNDFTEDELSDQILRQAQNFLPHK</sequence>
<evidence type="ECO:0000313" key="2">
    <source>
        <dbReference type="Proteomes" id="UP000236291"/>
    </source>
</evidence>
<comment type="caution">
    <text evidence="1">The sequence shown here is derived from an EMBL/GenBank/DDBJ whole genome shotgun (WGS) entry which is preliminary data.</text>
</comment>
<organism evidence="1 2">
    <name type="scientific">Trifolium pratense</name>
    <name type="common">Red clover</name>
    <dbReference type="NCBI Taxonomy" id="57577"/>
    <lineage>
        <taxon>Eukaryota</taxon>
        <taxon>Viridiplantae</taxon>
        <taxon>Streptophyta</taxon>
        <taxon>Embryophyta</taxon>
        <taxon>Tracheophyta</taxon>
        <taxon>Spermatophyta</taxon>
        <taxon>Magnoliopsida</taxon>
        <taxon>eudicotyledons</taxon>
        <taxon>Gunneridae</taxon>
        <taxon>Pentapetalae</taxon>
        <taxon>rosids</taxon>
        <taxon>fabids</taxon>
        <taxon>Fabales</taxon>
        <taxon>Fabaceae</taxon>
        <taxon>Papilionoideae</taxon>
        <taxon>50 kb inversion clade</taxon>
        <taxon>NPAAA clade</taxon>
        <taxon>Hologalegina</taxon>
        <taxon>IRL clade</taxon>
        <taxon>Trifolieae</taxon>
        <taxon>Trifolium</taxon>
    </lineage>
</organism>
<reference evidence="1 2" key="1">
    <citation type="journal article" date="2014" name="Am. J. Bot.">
        <title>Genome assembly and annotation for red clover (Trifolium pratense; Fabaceae).</title>
        <authorList>
            <person name="Istvanek J."/>
            <person name="Jaros M."/>
            <person name="Krenek A."/>
            <person name="Repkova J."/>
        </authorList>
    </citation>
    <scope>NUCLEOTIDE SEQUENCE [LARGE SCALE GENOMIC DNA]</scope>
    <source>
        <strain evidence="2">cv. Tatra</strain>
        <tissue evidence="1">Young leaves</tissue>
    </source>
</reference>
<dbReference type="Proteomes" id="UP000236291">
    <property type="component" value="Unassembled WGS sequence"/>
</dbReference>
<gene>
    <name evidence="1" type="ORF">L195_g057456</name>
</gene>
<name>A0A2K3KW33_TRIPR</name>
<feature type="non-terminal residue" evidence="1">
    <location>
        <position position="1"/>
    </location>
</feature>
<accession>A0A2K3KW33</accession>
<evidence type="ECO:0000313" key="1">
    <source>
        <dbReference type="EMBL" id="PNX70501.1"/>
    </source>
</evidence>
<protein>
    <submittedName>
        <fullName evidence="1">Uncharacterized protein</fullName>
    </submittedName>
</protein>
<proteinExistence type="predicted"/>
<reference evidence="1 2" key="2">
    <citation type="journal article" date="2017" name="Front. Plant Sci.">
        <title>Gene Classification and Mining of Molecular Markers Useful in Red Clover (Trifolium pratense) Breeding.</title>
        <authorList>
            <person name="Istvanek J."/>
            <person name="Dluhosova J."/>
            <person name="Dluhos P."/>
            <person name="Patkova L."/>
            <person name="Nedelnik J."/>
            <person name="Repkova J."/>
        </authorList>
    </citation>
    <scope>NUCLEOTIDE SEQUENCE [LARGE SCALE GENOMIC DNA]</scope>
    <source>
        <strain evidence="2">cv. Tatra</strain>
        <tissue evidence="1">Young leaves</tissue>
    </source>
</reference>
<dbReference type="EMBL" id="ASHM01113945">
    <property type="protein sequence ID" value="PNX70501.1"/>
    <property type="molecule type" value="Genomic_DNA"/>
</dbReference>
<dbReference type="AlphaFoldDB" id="A0A2K3KW33"/>